<dbReference type="RefSeq" id="WP_131488970.1">
    <property type="nucleotide sequence ID" value="NZ_JAENMR010000009.1"/>
</dbReference>
<evidence type="ECO:0000313" key="4">
    <source>
        <dbReference type="Proteomes" id="UP000653275"/>
    </source>
</evidence>
<keyword evidence="1" id="KW-0732">Signal</keyword>
<dbReference type="GO" id="GO:0009289">
    <property type="term" value="C:pilus"/>
    <property type="evidence" value="ECO:0007669"/>
    <property type="project" value="InterPro"/>
</dbReference>
<protein>
    <submittedName>
        <fullName evidence="3">Fimbrial protein</fullName>
    </submittedName>
</protein>
<dbReference type="Gene3D" id="2.60.40.1090">
    <property type="entry name" value="Fimbrial-type adhesion domain"/>
    <property type="match status" value="1"/>
</dbReference>
<accession>A0AAP2AG65</accession>
<proteinExistence type="predicted"/>
<dbReference type="InterPro" id="IPR000259">
    <property type="entry name" value="Adhesion_dom_fimbrial"/>
</dbReference>
<evidence type="ECO:0000259" key="2">
    <source>
        <dbReference type="Pfam" id="PF00419"/>
    </source>
</evidence>
<reference evidence="3" key="1">
    <citation type="submission" date="2020-12" db="EMBL/GenBank/DDBJ databases">
        <title>Draft genome sequence of Enterobacter spp., Lelliottia spp. and Serratia spp. isolated from drinking water reservoirs and lakes.</title>
        <authorList>
            <person name="Reitter C."/>
            <person name="Neuhaus K."/>
            <person name="Huegler M."/>
        </authorList>
    </citation>
    <scope>NUCLEOTIDE SEQUENCE</scope>
    <source>
        <strain evidence="3">TZW15</strain>
    </source>
</reference>
<comment type="caution">
    <text evidence="3">The sequence shown here is derived from an EMBL/GenBank/DDBJ whole genome shotgun (WGS) entry which is preliminary data.</text>
</comment>
<evidence type="ECO:0000256" key="1">
    <source>
        <dbReference type="SAM" id="SignalP"/>
    </source>
</evidence>
<feature type="chain" id="PRO_5042867312" evidence="1">
    <location>
        <begin position="22"/>
        <end position="170"/>
    </location>
</feature>
<feature type="domain" description="Fimbrial-type adhesion" evidence="2">
    <location>
        <begin position="83"/>
        <end position="166"/>
    </location>
</feature>
<dbReference type="InterPro" id="IPR036937">
    <property type="entry name" value="Adhesion_dom_fimbrial_sf"/>
</dbReference>
<dbReference type="Proteomes" id="UP000653275">
    <property type="component" value="Unassembled WGS sequence"/>
</dbReference>
<evidence type="ECO:0000313" key="3">
    <source>
        <dbReference type="EMBL" id="MBL5936035.1"/>
    </source>
</evidence>
<dbReference type="InterPro" id="IPR008966">
    <property type="entry name" value="Adhesion_dom_sf"/>
</dbReference>
<feature type="signal peptide" evidence="1">
    <location>
        <begin position="1"/>
        <end position="21"/>
    </location>
</feature>
<sequence length="170" mass="17871">MNKTLLSLAFASLFMVGAAQAADHSAVVDINGSLTGDHSECTVQTDLSSVDLSGEIADIPQQGVFINDIATKLNYTVESTGESCYNRVAMQFHGVTDATGKVLANTDTGETAAKGVGIGLYDMYQDPLDINSQITAHTQGSLYLQMVKLDGQTPVVGTVNGALTIDIVRL</sequence>
<dbReference type="GO" id="GO:0007155">
    <property type="term" value="P:cell adhesion"/>
    <property type="evidence" value="ECO:0007669"/>
    <property type="project" value="InterPro"/>
</dbReference>
<dbReference type="EMBL" id="JAENMS010000009">
    <property type="protein sequence ID" value="MBL5936035.1"/>
    <property type="molecule type" value="Genomic_DNA"/>
</dbReference>
<dbReference type="AlphaFoldDB" id="A0AAP2AG65"/>
<dbReference type="Pfam" id="PF00419">
    <property type="entry name" value="Fimbrial"/>
    <property type="match status" value="1"/>
</dbReference>
<name>A0AAP2AG65_LELAM</name>
<dbReference type="SUPFAM" id="SSF49401">
    <property type="entry name" value="Bacterial adhesins"/>
    <property type="match status" value="1"/>
</dbReference>
<organism evidence="3 4">
    <name type="scientific">Lelliottia amnigena</name>
    <name type="common">Enterobacter amnigenus</name>
    <dbReference type="NCBI Taxonomy" id="61646"/>
    <lineage>
        <taxon>Bacteria</taxon>
        <taxon>Pseudomonadati</taxon>
        <taxon>Pseudomonadota</taxon>
        <taxon>Gammaproteobacteria</taxon>
        <taxon>Enterobacterales</taxon>
        <taxon>Enterobacteriaceae</taxon>
        <taxon>Lelliottia</taxon>
    </lineage>
</organism>
<gene>
    <name evidence="3" type="ORF">I7V27_16465</name>
</gene>